<gene>
    <name evidence="2" type="ordered locus">MAV_0485</name>
</gene>
<sequence length="144" mass="15903">MDSDERPTAELLRDGFRWFAQCLEIRSAAAGEPDLSPGAAMTMSYLDAAPVKPSDLARRMQVSRQRVHAVLRELSAAGLVELVRDPTSGRDKLIRVTPAGKRRLRRVAAALAELDQRAAEQLGAEDLALLRQLLIRLVAIPRPR</sequence>
<dbReference type="PROSITE" id="PS50995">
    <property type="entry name" value="HTH_MARR_2"/>
    <property type="match status" value="1"/>
</dbReference>
<dbReference type="Gene3D" id="1.10.10.10">
    <property type="entry name" value="Winged helix-like DNA-binding domain superfamily/Winged helix DNA-binding domain"/>
    <property type="match status" value="1"/>
</dbReference>
<dbReference type="RefSeq" id="WP_011723587.1">
    <property type="nucleotide sequence ID" value="NC_008595.1"/>
</dbReference>
<dbReference type="Proteomes" id="UP000001574">
    <property type="component" value="Chromosome"/>
</dbReference>
<organism evidence="2 3">
    <name type="scientific">Mycobacterium avium (strain 104)</name>
    <dbReference type="NCBI Taxonomy" id="243243"/>
    <lineage>
        <taxon>Bacteria</taxon>
        <taxon>Bacillati</taxon>
        <taxon>Actinomycetota</taxon>
        <taxon>Actinomycetes</taxon>
        <taxon>Mycobacteriales</taxon>
        <taxon>Mycobacteriaceae</taxon>
        <taxon>Mycobacterium</taxon>
        <taxon>Mycobacterium avium complex (MAC)</taxon>
    </lineage>
</organism>
<name>A0A0H2ZVJ1_MYCA1</name>
<dbReference type="SMART" id="SM00347">
    <property type="entry name" value="HTH_MARR"/>
    <property type="match status" value="1"/>
</dbReference>
<dbReference type="PANTHER" id="PTHR33164">
    <property type="entry name" value="TRANSCRIPTIONAL REGULATOR, MARR FAMILY"/>
    <property type="match status" value="1"/>
</dbReference>
<dbReference type="InterPro" id="IPR039422">
    <property type="entry name" value="MarR/SlyA-like"/>
</dbReference>
<feature type="domain" description="HTH marR-type" evidence="1">
    <location>
        <begin position="1"/>
        <end position="139"/>
    </location>
</feature>
<evidence type="ECO:0000313" key="2">
    <source>
        <dbReference type="EMBL" id="ABK65709.1"/>
    </source>
</evidence>
<dbReference type="InterPro" id="IPR000835">
    <property type="entry name" value="HTH_MarR-typ"/>
</dbReference>
<accession>A0A0H2ZVJ1</accession>
<dbReference type="EMBL" id="CP000479">
    <property type="protein sequence ID" value="ABK65709.1"/>
    <property type="molecule type" value="Genomic_DNA"/>
</dbReference>
<dbReference type="SUPFAM" id="SSF46785">
    <property type="entry name" value="Winged helix' DNA-binding domain"/>
    <property type="match status" value="1"/>
</dbReference>
<dbReference type="InterPro" id="IPR036388">
    <property type="entry name" value="WH-like_DNA-bd_sf"/>
</dbReference>
<reference evidence="2 3" key="1">
    <citation type="submission" date="2006-10" db="EMBL/GenBank/DDBJ databases">
        <authorList>
            <person name="Fleischmann R.D."/>
            <person name="Dodson R.J."/>
            <person name="Haft D.H."/>
            <person name="Merkel J.S."/>
            <person name="Nelson W.C."/>
            <person name="Fraser C.M."/>
        </authorList>
    </citation>
    <scope>NUCLEOTIDE SEQUENCE [LARGE SCALE GENOMIC DNA]</scope>
    <source>
        <strain evidence="2 3">104</strain>
    </source>
</reference>
<proteinExistence type="predicted"/>
<dbReference type="Pfam" id="PF12802">
    <property type="entry name" value="MarR_2"/>
    <property type="match status" value="1"/>
</dbReference>
<dbReference type="GO" id="GO:0003700">
    <property type="term" value="F:DNA-binding transcription factor activity"/>
    <property type="evidence" value="ECO:0007669"/>
    <property type="project" value="InterPro"/>
</dbReference>
<evidence type="ECO:0000313" key="3">
    <source>
        <dbReference type="Proteomes" id="UP000001574"/>
    </source>
</evidence>
<dbReference type="GO" id="GO:0006950">
    <property type="term" value="P:response to stress"/>
    <property type="evidence" value="ECO:0007669"/>
    <property type="project" value="TreeGrafter"/>
</dbReference>
<dbReference type="PANTHER" id="PTHR33164:SF95">
    <property type="entry name" value="TRANSCRIPTIONAL REGULATOR"/>
    <property type="match status" value="1"/>
</dbReference>
<evidence type="ECO:0000259" key="1">
    <source>
        <dbReference type="PROSITE" id="PS50995"/>
    </source>
</evidence>
<protein>
    <submittedName>
        <fullName evidence="2">MarR-family protein transcriptional regulator</fullName>
    </submittedName>
</protein>
<dbReference type="HOGENOM" id="CLU_083287_7_2_11"/>
<dbReference type="AlphaFoldDB" id="A0A0H2ZVJ1"/>
<dbReference type="InterPro" id="IPR036390">
    <property type="entry name" value="WH_DNA-bd_sf"/>
</dbReference>
<dbReference type="KEGG" id="mav:MAV_0485"/>